<gene>
    <name evidence="8" type="ORF">LMG21510_00561</name>
</gene>
<dbReference type="PANTHER" id="PTHR33508">
    <property type="entry name" value="UPF0056 MEMBRANE PROTEIN YHCE"/>
    <property type="match status" value="1"/>
</dbReference>
<dbReference type="EMBL" id="CAJZAH010000001">
    <property type="protein sequence ID" value="CAG9166824.1"/>
    <property type="molecule type" value="Genomic_DNA"/>
</dbReference>
<dbReference type="Pfam" id="PF01914">
    <property type="entry name" value="MarC"/>
    <property type="match status" value="1"/>
</dbReference>
<dbReference type="Proteomes" id="UP000721236">
    <property type="component" value="Unassembled WGS sequence"/>
</dbReference>
<dbReference type="RefSeq" id="WP_224039489.1">
    <property type="nucleotide sequence ID" value="NZ_CAJZAH010000001.1"/>
</dbReference>
<accession>A0ABM8WHF9</accession>
<protein>
    <recommendedName>
        <fullName evidence="7">UPF0056 membrane protein</fullName>
    </recommendedName>
</protein>
<evidence type="ECO:0000256" key="1">
    <source>
        <dbReference type="ARBA" id="ARBA00004651"/>
    </source>
</evidence>
<keyword evidence="9" id="KW-1185">Reference proteome</keyword>
<comment type="similarity">
    <text evidence="2 7">Belongs to the UPF0056 (MarC) family.</text>
</comment>
<dbReference type="InterPro" id="IPR002771">
    <property type="entry name" value="Multi_antbiot-R_MarC"/>
</dbReference>
<comment type="subcellular location">
    <subcellularLocation>
        <location evidence="1 7">Cell membrane</location>
        <topology evidence="1 7">Multi-pass membrane protein</topology>
    </subcellularLocation>
</comment>
<feature type="transmembrane region" description="Helical" evidence="7">
    <location>
        <begin position="155"/>
        <end position="174"/>
    </location>
</feature>
<keyword evidence="6 7" id="KW-0472">Membrane</keyword>
<dbReference type="NCBIfam" id="TIGR00427">
    <property type="entry name" value="NAAT family transporter"/>
    <property type="match status" value="1"/>
</dbReference>
<evidence type="ECO:0000313" key="9">
    <source>
        <dbReference type="Proteomes" id="UP000721236"/>
    </source>
</evidence>
<dbReference type="PANTHER" id="PTHR33508:SF1">
    <property type="entry name" value="UPF0056 MEMBRANE PROTEIN YHCE"/>
    <property type="match status" value="1"/>
</dbReference>
<keyword evidence="5 7" id="KW-1133">Transmembrane helix</keyword>
<evidence type="ECO:0000256" key="4">
    <source>
        <dbReference type="ARBA" id="ARBA00022692"/>
    </source>
</evidence>
<feature type="transmembrane region" description="Helical" evidence="7">
    <location>
        <begin position="195"/>
        <end position="212"/>
    </location>
</feature>
<name>A0ABM8WHF9_9BURK</name>
<evidence type="ECO:0000256" key="2">
    <source>
        <dbReference type="ARBA" id="ARBA00009784"/>
    </source>
</evidence>
<feature type="transmembrane region" description="Helical" evidence="7">
    <location>
        <begin position="76"/>
        <end position="93"/>
    </location>
</feature>
<reference evidence="8 9" key="1">
    <citation type="submission" date="2021-08" db="EMBL/GenBank/DDBJ databases">
        <authorList>
            <person name="Peeters C."/>
        </authorList>
    </citation>
    <scope>NUCLEOTIDE SEQUENCE [LARGE SCALE GENOMIC DNA]</scope>
    <source>
        <strain evidence="8 9">LMG 21510</strain>
    </source>
</reference>
<proteinExistence type="inferred from homology"/>
<sequence>MLHESTKTTLLIVAALFPLLNPPAVGLIVLGMMPNLSTAERAALASRIAINSLVLLLAALSVGAYVLAFFGISIPVLRVAGGIIIAAAGWRLLESPGDTNAQREAEPMDRAVRAAALASRAFYPLTLPLTVGPGAIAVAIAIGSGTPRGGPAVTHLIGVAVALVLLAASLYVCVRFAGTLQRLLGVVGTQVAMRLFAFIIFCIGIQLLWLGASELLGIGKATPLVGGS</sequence>
<evidence type="ECO:0000256" key="7">
    <source>
        <dbReference type="RuleBase" id="RU362048"/>
    </source>
</evidence>
<evidence type="ECO:0000256" key="5">
    <source>
        <dbReference type="ARBA" id="ARBA00022989"/>
    </source>
</evidence>
<comment type="caution">
    <text evidence="8">The sequence shown here is derived from an EMBL/GenBank/DDBJ whole genome shotgun (WGS) entry which is preliminary data.</text>
</comment>
<evidence type="ECO:0000256" key="6">
    <source>
        <dbReference type="ARBA" id="ARBA00023136"/>
    </source>
</evidence>
<feature type="transmembrane region" description="Helical" evidence="7">
    <location>
        <begin position="48"/>
        <end position="70"/>
    </location>
</feature>
<keyword evidence="4 7" id="KW-0812">Transmembrane</keyword>
<evidence type="ECO:0000313" key="8">
    <source>
        <dbReference type="EMBL" id="CAG9166824.1"/>
    </source>
</evidence>
<feature type="transmembrane region" description="Helical" evidence="7">
    <location>
        <begin position="122"/>
        <end position="143"/>
    </location>
</feature>
<evidence type="ECO:0000256" key="3">
    <source>
        <dbReference type="ARBA" id="ARBA00022475"/>
    </source>
</evidence>
<organism evidence="8 9">
    <name type="scientific">Cupriavidus respiraculi</name>
    <dbReference type="NCBI Taxonomy" id="195930"/>
    <lineage>
        <taxon>Bacteria</taxon>
        <taxon>Pseudomonadati</taxon>
        <taxon>Pseudomonadota</taxon>
        <taxon>Betaproteobacteria</taxon>
        <taxon>Burkholderiales</taxon>
        <taxon>Burkholderiaceae</taxon>
        <taxon>Cupriavidus</taxon>
    </lineage>
</organism>
<keyword evidence="3" id="KW-1003">Cell membrane</keyword>
<feature type="transmembrane region" description="Helical" evidence="7">
    <location>
        <begin position="12"/>
        <end position="36"/>
    </location>
</feature>